<evidence type="ECO:0000256" key="1">
    <source>
        <dbReference type="SAM" id="MobiDB-lite"/>
    </source>
</evidence>
<protein>
    <submittedName>
        <fullName evidence="3">Uncharacterized protein</fullName>
    </submittedName>
</protein>
<dbReference type="WBParaSite" id="PSAMB.scaffold988size37605.g10155.t1">
    <property type="protein sequence ID" value="PSAMB.scaffold988size37605.g10155.t1"/>
    <property type="gene ID" value="PSAMB.scaffold988size37605.g10155"/>
</dbReference>
<dbReference type="Proteomes" id="UP000887566">
    <property type="component" value="Unplaced"/>
</dbReference>
<sequence length="189" mass="19989">MTPDEVTHGHVATALLTRQGRGSIGCVSSARDLDRRKLSEIDRRVRGGSRPSLHENSSFHRDAEGIRATIGSPKEAQKLLAALGLRKKVSAAPERHPSEEGEVSKMVELAATKATKAGAQEQPRRASPEDDGDDDGGGNDDDDTVDLRLNLDGLSSSSTTPRPTSTASRTNLIVKANGSDIGKNEGDAV</sequence>
<feature type="compositionally biased region" description="Acidic residues" evidence="1">
    <location>
        <begin position="129"/>
        <end position="144"/>
    </location>
</feature>
<proteinExistence type="predicted"/>
<feature type="region of interest" description="Disordered" evidence="1">
    <location>
        <begin position="87"/>
        <end position="189"/>
    </location>
</feature>
<evidence type="ECO:0000313" key="3">
    <source>
        <dbReference type="WBParaSite" id="PSAMB.scaffold988size37605.g10155.t1"/>
    </source>
</evidence>
<keyword evidence="2" id="KW-1185">Reference proteome</keyword>
<feature type="compositionally biased region" description="Basic and acidic residues" evidence="1">
    <location>
        <begin position="93"/>
        <end position="105"/>
    </location>
</feature>
<evidence type="ECO:0000313" key="2">
    <source>
        <dbReference type="Proteomes" id="UP000887566"/>
    </source>
</evidence>
<name>A0A914XTC6_9BILA</name>
<dbReference type="AlphaFoldDB" id="A0A914XTC6"/>
<organism evidence="2 3">
    <name type="scientific">Plectus sambesii</name>
    <dbReference type="NCBI Taxonomy" id="2011161"/>
    <lineage>
        <taxon>Eukaryota</taxon>
        <taxon>Metazoa</taxon>
        <taxon>Ecdysozoa</taxon>
        <taxon>Nematoda</taxon>
        <taxon>Chromadorea</taxon>
        <taxon>Plectida</taxon>
        <taxon>Plectina</taxon>
        <taxon>Plectoidea</taxon>
        <taxon>Plectidae</taxon>
        <taxon>Plectus</taxon>
    </lineage>
</organism>
<accession>A0A914XTC6</accession>
<reference evidence="3" key="1">
    <citation type="submission" date="2022-11" db="UniProtKB">
        <authorList>
            <consortium name="WormBaseParasite"/>
        </authorList>
    </citation>
    <scope>IDENTIFICATION</scope>
</reference>
<feature type="compositionally biased region" description="Low complexity" evidence="1">
    <location>
        <begin position="155"/>
        <end position="170"/>
    </location>
</feature>